<organism evidence="1 2">
    <name type="scientific">Microcystis panniformis FACHB-1757</name>
    <dbReference type="NCBI Taxonomy" id="1638788"/>
    <lineage>
        <taxon>Bacteria</taxon>
        <taxon>Bacillati</taxon>
        <taxon>Cyanobacteriota</taxon>
        <taxon>Cyanophyceae</taxon>
        <taxon>Oscillatoriophycideae</taxon>
        <taxon>Chroococcales</taxon>
        <taxon>Microcystaceae</taxon>
        <taxon>Microcystis</taxon>
    </lineage>
</organism>
<proteinExistence type="predicted"/>
<dbReference type="AlphaFoldDB" id="A0A0K1S0T1"/>
<gene>
    <name evidence="1" type="ORF">VL20_2694</name>
</gene>
<dbReference type="EMBL" id="CP011339">
    <property type="protein sequence ID" value="AKV67759.1"/>
    <property type="molecule type" value="Genomic_DNA"/>
</dbReference>
<protein>
    <submittedName>
        <fullName evidence="1">Uncharacterized protein</fullName>
    </submittedName>
</protein>
<evidence type="ECO:0000313" key="1">
    <source>
        <dbReference type="EMBL" id="AKV67759.1"/>
    </source>
</evidence>
<name>A0A0K1S0T1_9CHRO</name>
<accession>A0A0K1S0T1</accession>
<dbReference type="Proteomes" id="UP000068167">
    <property type="component" value="Chromosome"/>
</dbReference>
<dbReference type="PATRIC" id="fig|1638788.3.peg.2703"/>
<evidence type="ECO:0000313" key="2">
    <source>
        <dbReference type="Proteomes" id="UP000068167"/>
    </source>
</evidence>
<sequence length="45" mass="5193">MTLPAIKWTGNLKPKFLVKRGKKNVFIYLPNQIVSKAIIVARKRI</sequence>
<dbReference type="KEGG" id="mpk:VL20_2694"/>
<reference evidence="1 2" key="1">
    <citation type="journal article" date="2016" name="Stand. Genomic Sci.">
        <title>Complete genome sequence and genomic characterization of Microcystis panniformis FACHB 1757 by third-generation sequencing.</title>
        <authorList>
            <person name="Zhang J.Y."/>
            <person name="Guan R."/>
            <person name="Zhang H.J."/>
            <person name="Li H."/>
            <person name="Xiao P."/>
            <person name="Yu G.L."/>
            <person name="Du L."/>
            <person name="Cao D.M."/>
            <person name="Zhu B.C."/>
            <person name="Li R.H."/>
            <person name="Lu Z.H."/>
        </authorList>
    </citation>
    <scope>NUCLEOTIDE SEQUENCE [LARGE SCALE GENOMIC DNA]</scope>
    <source>
        <strain evidence="1 2">FACHB-1757</strain>
    </source>
</reference>
<keyword evidence="2" id="KW-1185">Reference proteome</keyword>